<dbReference type="Gene3D" id="1.10.630.10">
    <property type="entry name" value="Cytochrome P450"/>
    <property type="match status" value="1"/>
</dbReference>
<proteinExistence type="inferred from homology"/>
<evidence type="ECO:0000256" key="4">
    <source>
        <dbReference type="ARBA" id="ARBA00023002"/>
    </source>
</evidence>
<dbReference type="PANTHER" id="PTHR24305">
    <property type="entry name" value="CYTOCHROME P450"/>
    <property type="match status" value="1"/>
</dbReference>
<dbReference type="EMBL" id="AMGX01000002">
    <property type="protein sequence ID" value="EXJ75022.1"/>
    <property type="molecule type" value="Genomic_DNA"/>
</dbReference>
<feature type="binding site" description="axial binding residue" evidence="6">
    <location>
        <position position="439"/>
    </location>
    <ligand>
        <name>heme</name>
        <dbReference type="ChEBI" id="CHEBI:30413"/>
    </ligand>
    <ligandPart>
        <name>Fe</name>
        <dbReference type="ChEBI" id="CHEBI:18248"/>
    </ligandPart>
</feature>
<dbReference type="InterPro" id="IPR001128">
    <property type="entry name" value="Cyt_P450"/>
</dbReference>
<comment type="caution">
    <text evidence="8">The sequence shown here is derived from an EMBL/GenBank/DDBJ whole genome shotgun (WGS) entry which is preliminary data.</text>
</comment>
<dbReference type="SUPFAM" id="SSF48264">
    <property type="entry name" value="Cytochrome P450"/>
    <property type="match status" value="1"/>
</dbReference>
<dbReference type="STRING" id="1182543.W9X3G6"/>
<evidence type="ECO:0000256" key="5">
    <source>
        <dbReference type="ARBA" id="ARBA00023004"/>
    </source>
</evidence>
<dbReference type="RefSeq" id="XP_007740524.1">
    <property type="nucleotide sequence ID" value="XM_007742334.1"/>
</dbReference>
<comment type="similarity">
    <text evidence="2 7">Belongs to the cytochrome P450 family.</text>
</comment>
<dbReference type="InterPro" id="IPR017972">
    <property type="entry name" value="Cyt_P450_CS"/>
</dbReference>
<dbReference type="GO" id="GO:0020037">
    <property type="term" value="F:heme binding"/>
    <property type="evidence" value="ECO:0007669"/>
    <property type="project" value="InterPro"/>
</dbReference>
<evidence type="ECO:0000256" key="6">
    <source>
        <dbReference type="PIRSR" id="PIRSR602401-1"/>
    </source>
</evidence>
<dbReference type="GO" id="GO:0004497">
    <property type="term" value="F:monooxygenase activity"/>
    <property type="evidence" value="ECO:0007669"/>
    <property type="project" value="UniProtKB-KW"/>
</dbReference>
<keyword evidence="5 6" id="KW-0408">Iron</keyword>
<name>W9X3G6_9EURO</name>
<keyword evidence="7" id="KW-0503">Monooxygenase</keyword>
<evidence type="ECO:0000313" key="9">
    <source>
        <dbReference type="Proteomes" id="UP000019471"/>
    </source>
</evidence>
<keyword evidence="4 7" id="KW-0560">Oxidoreductase</keyword>
<evidence type="ECO:0000256" key="2">
    <source>
        <dbReference type="ARBA" id="ARBA00010617"/>
    </source>
</evidence>
<keyword evidence="3 6" id="KW-0479">Metal-binding</keyword>
<evidence type="ECO:0000313" key="8">
    <source>
        <dbReference type="EMBL" id="EXJ75022.1"/>
    </source>
</evidence>
<gene>
    <name evidence="8" type="ORF">A1O5_01718</name>
</gene>
<dbReference type="InterPro" id="IPR002401">
    <property type="entry name" value="Cyt_P450_E_grp-I"/>
</dbReference>
<dbReference type="InterPro" id="IPR050121">
    <property type="entry name" value="Cytochrome_P450_monoxygenase"/>
</dbReference>
<evidence type="ECO:0000256" key="1">
    <source>
        <dbReference type="ARBA" id="ARBA00001971"/>
    </source>
</evidence>
<dbReference type="PANTHER" id="PTHR24305:SF166">
    <property type="entry name" value="CYTOCHROME P450 12A4, MITOCHONDRIAL-RELATED"/>
    <property type="match status" value="1"/>
</dbReference>
<dbReference type="Pfam" id="PF00067">
    <property type="entry name" value="p450"/>
    <property type="match status" value="1"/>
</dbReference>
<dbReference type="OrthoDB" id="1470350at2759"/>
<sequence>MDKLVAVSRLQGLAAVVVLCLALLYLARGLKDPLRSIPGPFWAKLSGAWIILLDLSGNRSTTIHDLHLRHGPVVRIAPNQLSFSSTRALKDIYGANSKYTKAEIYESLGQKGIFTTRDRDEYRVAKKRVVPSFSQASIAQMEDMIHGHVANLVKCLDKRLNIPLDVLPWFRIFALSVVGDGFAGKSFGGLETEKTPQLLLDLDAVFPSLWVWWMFPTTSKILQYAPVKAIRDFLRAGDDFNQYCGNAFYEYLLHVDPAGRHDLIAKMLNERDELKGKTSDIPRALTDKGIIDEVTNLVFAGTDSTGNTLSYLFYELSNQPKWQLRLREELKDVPTSHRYNVVAELPILEAVVQEILRLRPAAPASLQRITPDTGGVIDGVVVPPKTIVSCQALTIQRNPLIFPDPDTFNPQHWLDVDGPEQLETMRNHITVFGKGARACLGRSLATMEIKLATAALITRYNVEIGGVTTHNDMEMACHFVLVPKGKQCILKFTPVL</sequence>
<dbReference type="PRINTS" id="PR00463">
    <property type="entry name" value="EP450I"/>
</dbReference>
<dbReference type="GO" id="GO:0005506">
    <property type="term" value="F:iron ion binding"/>
    <property type="evidence" value="ECO:0007669"/>
    <property type="project" value="InterPro"/>
</dbReference>
<dbReference type="GO" id="GO:0016705">
    <property type="term" value="F:oxidoreductase activity, acting on paired donors, with incorporation or reduction of molecular oxygen"/>
    <property type="evidence" value="ECO:0007669"/>
    <property type="project" value="InterPro"/>
</dbReference>
<reference evidence="8 9" key="1">
    <citation type="submission" date="2013-03" db="EMBL/GenBank/DDBJ databases">
        <title>The Genome Sequence of Cladophialophora psammophila CBS 110553.</title>
        <authorList>
            <consortium name="The Broad Institute Genomics Platform"/>
            <person name="Cuomo C."/>
            <person name="de Hoog S."/>
            <person name="Gorbushina A."/>
            <person name="Walker B."/>
            <person name="Young S.K."/>
            <person name="Zeng Q."/>
            <person name="Gargeya S."/>
            <person name="Fitzgerald M."/>
            <person name="Haas B."/>
            <person name="Abouelleil A."/>
            <person name="Allen A.W."/>
            <person name="Alvarado L."/>
            <person name="Arachchi H.M."/>
            <person name="Berlin A.M."/>
            <person name="Chapman S.B."/>
            <person name="Gainer-Dewar J."/>
            <person name="Goldberg J."/>
            <person name="Griggs A."/>
            <person name="Gujja S."/>
            <person name="Hansen M."/>
            <person name="Howarth C."/>
            <person name="Imamovic A."/>
            <person name="Ireland A."/>
            <person name="Larimer J."/>
            <person name="McCowan C."/>
            <person name="Murphy C."/>
            <person name="Pearson M."/>
            <person name="Poon T.W."/>
            <person name="Priest M."/>
            <person name="Roberts A."/>
            <person name="Saif S."/>
            <person name="Shea T."/>
            <person name="Sisk P."/>
            <person name="Sykes S."/>
            <person name="Wortman J."/>
            <person name="Nusbaum C."/>
            <person name="Birren B."/>
        </authorList>
    </citation>
    <scope>NUCLEOTIDE SEQUENCE [LARGE SCALE GENOMIC DNA]</scope>
    <source>
        <strain evidence="8 9">CBS 110553</strain>
    </source>
</reference>
<keyword evidence="6 7" id="KW-0349">Heme</keyword>
<evidence type="ECO:0000256" key="3">
    <source>
        <dbReference type="ARBA" id="ARBA00022723"/>
    </source>
</evidence>
<protein>
    <recommendedName>
        <fullName evidence="10">Cytochrome P450 oxidoreductase</fullName>
    </recommendedName>
</protein>
<dbReference type="HOGENOM" id="CLU_001570_14_2_1"/>
<dbReference type="PRINTS" id="PR00385">
    <property type="entry name" value="P450"/>
</dbReference>
<dbReference type="PROSITE" id="PS00086">
    <property type="entry name" value="CYTOCHROME_P450"/>
    <property type="match status" value="1"/>
</dbReference>
<dbReference type="GeneID" id="19186451"/>
<comment type="cofactor">
    <cofactor evidence="1 6">
        <name>heme</name>
        <dbReference type="ChEBI" id="CHEBI:30413"/>
    </cofactor>
</comment>
<dbReference type="eggNOG" id="KOG0159">
    <property type="taxonomic scope" value="Eukaryota"/>
</dbReference>
<dbReference type="InterPro" id="IPR036396">
    <property type="entry name" value="Cyt_P450_sf"/>
</dbReference>
<dbReference type="AlphaFoldDB" id="W9X3G6"/>
<accession>W9X3G6</accession>
<dbReference type="Proteomes" id="UP000019471">
    <property type="component" value="Unassembled WGS sequence"/>
</dbReference>
<evidence type="ECO:0000256" key="7">
    <source>
        <dbReference type="RuleBase" id="RU000461"/>
    </source>
</evidence>
<organism evidence="8 9">
    <name type="scientific">Cladophialophora psammophila CBS 110553</name>
    <dbReference type="NCBI Taxonomy" id="1182543"/>
    <lineage>
        <taxon>Eukaryota</taxon>
        <taxon>Fungi</taxon>
        <taxon>Dikarya</taxon>
        <taxon>Ascomycota</taxon>
        <taxon>Pezizomycotina</taxon>
        <taxon>Eurotiomycetes</taxon>
        <taxon>Chaetothyriomycetidae</taxon>
        <taxon>Chaetothyriales</taxon>
        <taxon>Herpotrichiellaceae</taxon>
        <taxon>Cladophialophora</taxon>
    </lineage>
</organism>
<evidence type="ECO:0008006" key="10">
    <source>
        <dbReference type="Google" id="ProtNLM"/>
    </source>
</evidence>
<keyword evidence="9" id="KW-1185">Reference proteome</keyword>